<dbReference type="EMBL" id="DQAY01000104">
    <property type="protein sequence ID" value="HCO24670.1"/>
    <property type="molecule type" value="Genomic_DNA"/>
</dbReference>
<evidence type="ECO:0000313" key="3">
    <source>
        <dbReference type="Proteomes" id="UP000263642"/>
    </source>
</evidence>
<dbReference type="AlphaFoldDB" id="A0A3D3RAN8"/>
<evidence type="ECO:0000313" key="2">
    <source>
        <dbReference type="EMBL" id="HCO24670.1"/>
    </source>
</evidence>
<protein>
    <submittedName>
        <fullName evidence="2">Uncharacterized protein</fullName>
    </submittedName>
</protein>
<dbReference type="Proteomes" id="UP000263642">
    <property type="component" value="Unassembled WGS sequence"/>
</dbReference>
<evidence type="ECO:0000256" key="1">
    <source>
        <dbReference type="SAM" id="MobiDB-lite"/>
    </source>
</evidence>
<organism evidence="2 3">
    <name type="scientific">Gimesia maris</name>
    <dbReference type="NCBI Taxonomy" id="122"/>
    <lineage>
        <taxon>Bacteria</taxon>
        <taxon>Pseudomonadati</taxon>
        <taxon>Planctomycetota</taxon>
        <taxon>Planctomycetia</taxon>
        <taxon>Planctomycetales</taxon>
        <taxon>Planctomycetaceae</taxon>
        <taxon>Gimesia</taxon>
    </lineage>
</organism>
<name>A0A3D3RAN8_9PLAN</name>
<feature type="region of interest" description="Disordered" evidence="1">
    <location>
        <begin position="115"/>
        <end position="143"/>
    </location>
</feature>
<accession>A0A3D3RAN8</accession>
<proteinExistence type="predicted"/>
<gene>
    <name evidence="2" type="ORF">DIT97_17175</name>
</gene>
<comment type="caution">
    <text evidence="2">The sequence shown here is derived from an EMBL/GenBank/DDBJ whole genome shotgun (WGS) entry which is preliminary data.</text>
</comment>
<sequence>MKKVLKMGKHVWITKDEIDPDCLAQEFIVNGIRFEINLPWSDTPEIVEGNYLPQKGEFEIVFKYPNDFPEPFVQVDNIDGTFFFEGKITGHLKRILVPVLKEDIAVIEVETTSDSPLGNRLPKKMKKADHERRSNNELNRNRKIQEKSRQLVTTISEAIQKRRSNLPDELTYMAKGMNLDVASDLLRSDDVGELIGDILRFSK</sequence>
<feature type="compositionally biased region" description="Basic and acidic residues" evidence="1">
    <location>
        <begin position="128"/>
        <end position="143"/>
    </location>
</feature>
<reference evidence="2 3" key="1">
    <citation type="journal article" date="2018" name="Nat. Biotechnol.">
        <title>A standardized bacterial taxonomy based on genome phylogeny substantially revises the tree of life.</title>
        <authorList>
            <person name="Parks D.H."/>
            <person name="Chuvochina M."/>
            <person name="Waite D.W."/>
            <person name="Rinke C."/>
            <person name="Skarshewski A."/>
            <person name="Chaumeil P.A."/>
            <person name="Hugenholtz P."/>
        </authorList>
    </citation>
    <scope>NUCLEOTIDE SEQUENCE [LARGE SCALE GENOMIC DNA]</scope>
    <source>
        <strain evidence="2">UBA9375</strain>
    </source>
</reference>